<protein>
    <submittedName>
        <fullName evidence="3">DUF1254 domain-containing protein</fullName>
    </submittedName>
</protein>
<dbReference type="InterPro" id="IPR037050">
    <property type="entry name" value="DUF1254_sf"/>
</dbReference>
<evidence type="ECO:0000313" key="4">
    <source>
        <dbReference type="Proteomes" id="UP001500618"/>
    </source>
</evidence>
<evidence type="ECO:0000259" key="1">
    <source>
        <dbReference type="Pfam" id="PF06742"/>
    </source>
</evidence>
<dbReference type="PROSITE" id="PS51257">
    <property type="entry name" value="PROKAR_LIPOPROTEIN"/>
    <property type="match status" value="1"/>
</dbReference>
<dbReference type="RefSeq" id="WP_344314279.1">
    <property type="nucleotide sequence ID" value="NZ_BAAANY010000032.1"/>
</dbReference>
<evidence type="ECO:0000313" key="3">
    <source>
        <dbReference type="EMBL" id="GAA1709085.1"/>
    </source>
</evidence>
<reference evidence="4" key="1">
    <citation type="journal article" date="2019" name="Int. J. Syst. Evol. Microbiol.">
        <title>The Global Catalogue of Microorganisms (GCM) 10K type strain sequencing project: providing services to taxonomists for standard genome sequencing and annotation.</title>
        <authorList>
            <consortium name="The Broad Institute Genomics Platform"/>
            <consortium name="The Broad Institute Genome Sequencing Center for Infectious Disease"/>
            <person name="Wu L."/>
            <person name="Ma J."/>
        </authorList>
    </citation>
    <scope>NUCLEOTIDE SEQUENCE [LARGE SCALE GENOMIC DNA]</scope>
    <source>
        <strain evidence="4">JCM 14718</strain>
    </source>
</reference>
<evidence type="ECO:0000259" key="2">
    <source>
        <dbReference type="Pfam" id="PF06863"/>
    </source>
</evidence>
<feature type="domain" description="DUF1214" evidence="1">
    <location>
        <begin position="348"/>
        <end position="447"/>
    </location>
</feature>
<name>A0ABP4UU11_9ACTN</name>
<dbReference type="InterPro" id="IPR010679">
    <property type="entry name" value="DUF1254"/>
</dbReference>
<comment type="caution">
    <text evidence="3">The sequence shown here is derived from an EMBL/GenBank/DDBJ whole genome shotgun (WGS) entry which is preliminary data.</text>
</comment>
<dbReference type="Gene3D" id="2.60.40.1610">
    <property type="entry name" value="Domain of unknown function DUF1254"/>
    <property type="match status" value="1"/>
</dbReference>
<dbReference type="Proteomes" id="UP001500618">
    <property type="component" value="Unassembled WGS sequence"/>
</dbReference>
<proteinExistence type="predicted"/>
<feature type="domain" description="DUF1254" evidence="2">
    <location>
        <begin position="68"/>
        <end position="204"/>
    </location>
</feature>
<dbReference type="EMBL" id="BAAANY010000032">
    <property type="protein sequence ID" value="GAA1709085.1"/>
    <property type="molecule type" value="Genomic_DNA"/>
</dbReference>
<dbReference type="SUPFAM" id="SSF160935">
    <property type="entry name" value="VPA0735-like"/>
    <property type="match status" value="1"/>
</dbReference>
<keyword evidence="4" id="KW-1185">Reference proteome</keyword>
<dbReference type="InterPro" id="IPR010621">
    <property type="entry name" value="DUF1214"/>
</dbReference>
<dbReference type="Pfam" id="PF06742">
    <property type="entry name" value="DUF1214"/>
    <property type="match status" value="1"/>
</dbReference>
<dbReference type="PANTHER" id="PTHR36509">
    <property type="entry name" value="BLL3101 PROTEIN"/>
    <property type="match status" value="1"/>
</dbReference>
<dbReference type="Pfam" id="PF06863">
    <property type="entry name" value="DUF1254"/>
    <property type="match status" value="1"/>
</dbReference>
<dbReference type="Gene3D" id="2.60.120.600">
    <property type="entry name" value="Domain of unknown function DUF1214, C-terminal domain"/>
    <property type="match status" value="1"/>
</dbReference>
<sequence length="463" mass="49569">MVHDVSRRMALRVGLVAAAGAVVSACGANKSGSGTESNEPAAVATDAYVFGYPLVLMDATRAASGPANQFVHNDSFPTAADRLIVRMNRDTLYSQAWLDLKAEPLVLQVPKMEPGRYWLIQLLDAWTNTVHNPSSVKPQTRAGQPAAAFTYLITGPGWTGSVPAGMTRLDCPTRTVWVIVRVQVDGPGDVAAVGAIEREIELAPLSAWQENPALSRPGITLSQAGRKANPISTVAAMDGSTFFTRLCTLMAANPPAAADQPAVRRFASLGITPGGKPTTEAAVLDNAVKAAKQRIAAYRDPRARTVDGWVYSLDWGTYSTNYPLRGYISRFGLGANLAEDALYPAFTAKADDKGIPRRFRLHFRAGQLPPVNAFWSLTAYDADGFLVANPTGIFSLGDQLPLTKNADGSVDITVQNADPGVAVPRNNWLPIPATGEFSLTMRLYAPKPEALQGSWRPPSVDIL</sequence>
<gene>
    <name evidence="3" type="ORF">GCM10009765_68190</name>
</gene>
<accession>A0ABP4UU11</accession>
<dbReference type="InterPro" id="IPR037049">
    <property type="entry name" value="DUF1214_C_sf"/>
</dbReference>
<dbReference type="PANTHER" id="PTHR36509:SF2">
    <property type="entry name" value="BLL3101 PROTEIN"/>
    <property type="match status" value="1"/>
</dbReference>
<organism evidence="3 4">
    <name type="scientific">Fodinicola feengrottensis</name>
    <dbReference type="NCBI Taxonomy" id="435914"/>
    <lineage>
        <taxon>Bacteria</taxon>
        <taxon>Bacillati</taxon>
        <taxon>Actinomycetota</taxon>
        <taxon>Actinomycetes</taxon>
        <taxon>Mycobacteriales</taxon>
        <taxon>Fodinicola</taxon>
    </lineage>
</organism>